<name>A0ABQ9HQL2_9NEOP</name>
<keyword evidence="3" id="KW-1185">Reference proteome</keyword>
<sequence length="131" mass="16491">MELVYSCGKTQYFQVYPMTHMHFHEYSELYRSTLHIKKNNDYGERFYWMDVKWLRYVKGSKVFLYRGTLYESTDFKKILAPPWSYNIQFRFLHRKRNIFFLCFLSYLMYFTIFMMDFQEMKPQLFFQMLLK</sequence>
<evidence type="ECO:0000256" key="1">
    <source>
        <dbReference type="SAM" id="Phobius"/>
    </source>
</evidence>
<accession>A0ABQ9HQL2</accession>
<feature type="non-terminal residue" evidence="2">
    <location>
        <position position="131"/>
    </location>
</feature>
<feature type="transmembrane region" description="Helical" evidence="1">
    <location>
        <begin position="98"/>
        <end position="115"/>
    </location>
</feature>
<comment type="caution">
    <text evidence="2">The sequence shown here is derived from an EMBL/GenBank/DDBJ whole genome shotgun (WGS) entry which is preliminary data.</text>
</comment>
<dbReference type="EMBL" id="JARBHB010000004">
    <property type="protein sequence ID" value="KAJ8886522.1"/>
    <property type="molecule type" value="Genomic_DNA"/>
</dbReference>
<proteinExistence type="predicted"/>
<keyword evidence="1" id="KW-0812">Transmembrane</keyword>
<evidence type="ECO:0000313" key="3">
    <source>
        <dbReference type="Proteomes" id="UP001159363"/>
    </source>
</evidence>
<gene>
    <name evidence="2" type="ORF">PR048_012733</name>
</gene>
<evidence type="ECO:0000313" key="2">
    <source>
        <dbReference type="EMBL" id="KAJ8886522.1"/>
    </source>
</evidence>
<keyword evidence="1" id="KW-1133">Transmembrane helix</keyword>
<dbReference type="Proteomes" id="UP001159363">
    <property type="component" value="Chromosome X"/>
</dbReference>
<organism evidence="2 3">
    <name type="scientific">Dryococelus australis</name>
    <dbReference type="NCBI Taxonomy" id="614101"/>
    <lineage>
        <taxon>Eukaryota</taxon>
        <taxon>Metazoa</taxon>
        <taxon>Ecdysozoa</taxon>
        <taxon>Arthropoda</taxon>
        <taxon>Hexapoda</taxon>
        <taxon>Insecta</taxon>
        <taxon>Pterygota</taxon>
        <taxon>Neoptera</taxon>
        <taxon>Polyneoptera</taxon>
        <taxon>Phasmatodea</taxon>
        <taxon>Verophasmatodea</taxon>
        <taxon>Anareolatae</taxon>
        <taxon>Phasmatidae</taxon>
        <taxon>Eurycanthinae</taxon>
        <taxon>Dryococelus</taxon>
    </lineage>
</organism>
<protein>
    <submittedName>
        <fullName evidence="2">Uncharacterized protein</fullName>
    </submittedName>
</protein>
<keyword evidence="1" id="KW-0472">Membrane</keyword>
<reference evidence="2 3" key="1">
    <citation type="submission" date="2023-02" db="EMBL/GenBank/DDBJ databases">
        <title>LHISI_Scaffold_Assembly.</title>
        <authorList>
            <person name="Stuart O.P."/>
            <person name="Cleave R."/>
            <person name="Magrath M.J.L."/>
            <person name="Mikheyev A.S."/>
        </authorList>
    </citation>
    <scope>NUCLEOTIDE SEQUENCE [LARGE SCALE GENOMIC DNA]</scope>
    <source>
        <strain evidence="2">Daus_M_001</strain>
        <tissue evidence="2">Leg muscle</tissue>
    </source>
</reference>